<comment type="similarity">
    <text evidence="1 3">Belongs to the short-chain dehydrogenases/reductases (SDR) family.</text>
</comment>
<dbReference type="AlphaFoldDB" id="A0A0C1V8J9"/>
<evidence type="ECO:0000313" key="4">
    <source>
        <dbReference type="EMBL" id="NEV68812.1"/>
    </source>
</evidence>
<dbReference type="InterPro" id="IPR002347">
    <property type="entry name" value="SDR_fam"/>
</dbReference>
<dbReference type="PRINTS" id="PR00081">
    <property type="entry name" value="GDHRDH"/>
</dbReference>
<dbReference type="PANTHER" id="PTHR44196">
    <property type="entry name" value="DEHYDROGENASE/REDUCTASE SDR FAMILY MEMBER 7B"/>
    <property type="match status" value="1"/>
</dbReference>
<evidence type="ECO:0000256" key="3">
    <source>
        <dbReference type="RuleBase" id="RU000363"/>
    </source>
</evidence>
<dbReference type="PANTHER" id="PTHR44196:SF2">
    <property type="entry name" value="SHORT-CHAIN DEHYDROGENASE-RELATED"/>
    <property type="match status" value="1"/>
</dbReference>
<dbReference type="GO" id="GO:0016020">
    <property type="term" value="C:membrane"/>
    <property type="evidence" value="ECO:0007669"/>
    <property type="project" value="TreeGrafter"/>
</dbReference>
<keyword evidence="2" id="KW-0560">Oxidoreductase</keyword>
<dbReference type="GO" id="GO:0016491">
    <property type="term" value="F:oxidoreductase activity"/>
    <property type="evidence" value="ECO:0007669"/>
    <property type="project" value="UniProtKB-KW"/>
</dbReference>
<accession>A0A0C1V8J9</accession>
<reference evidence="4" key="1">
    <citation type="submission" date="2014-11" db="EMBL/GenBank/DDBJ databases">
        <authorList>
            <person name="Malar M.C."/>
            <person name="Sen D."/>
            <person name="Tripathy S."/>
        </authorList>
    </citation>
    <scope>NUCLEOTIDE SEQUENCE</scope>
    <source>
        <strain evidence="4">BDU141951</strain>
    </source>
</reference>
<dbReference type="SUPFAM" id="SSF51735">
    <property type="entry name" value="NAD(P)-binding Rossmann-fold domains"/>
    <property type="match status" value="1"/>
</dbReference>
<dbReference type="InterPro" id="IPR036291">
    <property type="entry name" value="NAD(P)-bd_dom_sf"/>
</dbReference>
<sequence>MTTALITGASGGIGAVFAEQLAARGYDLVLVARSQDKLQAIADQLAAAHGIQATVIVQDLLANGAADHLFNQLEQQGIEVDLLVNNAGFGAYGEVADGDRQTYLDMIQLNVSVLVDLTHRALQGMKQRRSGSILNISSIAAFQPMPYLAVYAASKSFVLSFSEALWYECQPYGIKVLGVCPGPTETQFFETADFPDTLAASGQSLDSPEAVVKEALRALDQGHSNVVTGGFSNQLVVNSSRFLPREVLTKFVGKMFSNEK</sequence>
<gene>
    <name evidence="4" type="ORF">QQ91_017050</name>
</gene>
<evidence type="ECO:0000256" key="2">
    <source>
        <dbReference type="ARBA" id="ARBA00023002"/>
    </source>
</evidence>
<reference evidence="4" key="2">
    <citation type="journal article" date="2015" name="Genome Announc.">
        <title>Draft Genome Sequence of Filamentous Marine Cyanobacterium Lyngbya confervoides Strain BDU141951.</title>
        <authorList>
            <person name="Chandrababunaidu M.M."/>
            <person name="Sen D."/>
            <person name="Tripathy S."/>
        </authorList>
    </citation>
    <scope>NUCLEOTIDE SEQUENCE</scope>
    <source>
        <strain evidence="4">BDU141951</strain>
    </source>
</reference>
<dbReference type="Gene3D" id="3.40.50.720">
    <property type="entry name" value="NAD(P)-binding Rossmann-like Domain"/>
    <property type="match status" value="1"/>
</dbReference>
<protein>
    <submittedName>
        <fullName evidence="4">SDR family oxidoreductase</fullName>
    </submittedName>
</protein>
<dbReference type="Pfam" id="PF00106">
    <property type="entry name" value="adh_short"/>
    <property type="match status" value="1"/>
</dbReference>
<dbReference type="PRINTS" id="PR00080">
    <property type="entry name" value="SDRFAMILY"/>
</dbReference>
<comment type="caution">
    <text evidence="4">The sequence shown here is derived from an EMBL/GenBank/DDBJ whole genome shotgun (WGS) entry which is preliminary data.</text>
</comment>
<dbReference type="PIRSF" id="PIRSF000126">
    <property type="entry name" value="11-beta-HSD1"/>
    <property type="match status" value="1"/>
</dbReference>
<proteinExistence type="inferred from homology"/>
<reference evidence="4" key="3">
    <citation type="submission" date="2020-02" db="EMBL/GenBank/DDBJ databases">
        <authorList>
            <person name="Sarangi A.N."/>
            <person name="Ghosh S."/>
            <person name="Mukherjee M."/>
            <person name="Tripathy S."/>
        </authorList>
    </citation>
    <scope>NUCLEOTIDE SEQUENCE</scope>
    <source>
        <strain evidence="4">BDU141951</strain>
    </source>
</reference>
<evidence type="ECO:0000256" key="1">
    <source>
        <dbReference type="ARBA" id="ARBA00006484"/>
    </source>
</evidence>
<dbReference type="EMBL" id="JTHE02000003">
    <property type="protein sequence ID" value="NEV68812.1"/>
    <property type="molecule type" value="Genomic_DNA"/>
</dbReference>
<name>A0A0C1V8J9_9CYAN</name>
<organism evidence="4">
    <name type="scientific">Lyngbya confervoides BDU141951</name>
    <dbReference type="NCBI Taxonomy" id="1574623"/>
    <lineage>
        <taxon>Bacteria</taxon>
        <taxon>Bacillati</taxon>
        <taxon>Cyanobacteriota</taxon>
        <taxon>Cyanophyceae</taxon>
        <taxon>Oscillatoriophycideae</taxon>
        <taxon>Oscillatoriales</taxon>
        <taxon>Microcoleaceae</taxon>
        <taxon>Lyngbya</taxon>
    </lineage>
</organism>